<feature type="region of interest" description="Disordered" evidence="1">
    <location>
        <begin position="828"/>
        <end position="953"/>
    </location>
</feature>
<evidence type="ECO:0000313" key="3">
    <source>
        <dbReference type="Proteomes" id="UP000324222"/>
    </source>
</evidence>
<feature type="compositionally biased region" description="Pro residues" evidence="1">
    <location>
        <begin position="112"/>
        <end position="121"/>
    </location>
</feature>
<evidence type="ECO:0000256" key="1">
    <source>
        <dbReference type="SAM" id="MobiDB-lite"/>
    </source>
</evidence>
<reference evidence="2 3" key="1">
    <citation type="submission" date="2019-05" db="EMBL/GenBank/DDBJ databases">
        <title>Another draft genome of Portunus trituberculatus and its Hox gene families provides insights of decapod evolution.</title>
        <authorList>
            <person name="Jeong J.-H."/>
            <person name="Song I."/>
            <person name="Kim S."/>
            <person name="Choi T."/>
            <person name="Kim D."/>
            <person name="Ryu S."/>
            <person name="Kim W."/>
        </authorList>
    </citation>
    <scope>NUCLEOTIDE SEQUENCE [LARGE SCALE GENOMIC DNA]</scope>
    <source>
        <tissue evidence="2">Muscle</tissue>
    </source>
</reference>
<sequence>MMKQKSITVVKVEEKERHRGKSEQRFNTLVREKEIVEEEEQEESGRRSRRRRRRKGEEENAKSCEREEVKGAGEADAGAECVSQSDQLSDGRPDGRQARVRRTPRSARLACPPAPPRPAPQLRPQRQGGMAGKEQTPPTTRMARRRTSDRYRTFVIVGEGSQASPRQDKPPLTSESPLASSSSSSSFSFSPKPELQTGFSTFLSPSSAASTCVSEGTPRPEVLHHDSALGDALMKDYRNSRSPGGFFSSSSIFRPLGELRGPTRPAWRQQASRGVKFKLETSNSRLGSAGSSVSSSCSSSGLSFPLASSSAAWHSAFDIPLTGHRVLRNPVFKDMPEAGSEITVHGSDASKAVVGEAAPSLTAVQTLAEVHQPAAGRGLYGFSSDLTGDFTPASLTIPEESLVTEECARPTAELQRASSFMSLPVLQSAFPQPVLPPPSLLASSSDVRVAPAILTPPPPVPQDSQRTLVEDGQRRNSRIPLPWPPLLPGSGLLRRGGTRRGKASAAPRNNFEVLILEGLEKQSAPENWILRQQPVARTPSLPAQTCLPDGVPKKPKGRERLFGYGTITKVKHSFESFLMNQQARAAHARDGNSVLKKRVLPRLGSRRDSIKGSKASEQNSTRAVPLRDTSKPLPPSAGLKTPWLARRREDKSVKEGPPLLWPPRDIGSAAADTSAPHTSAQDCVGSEPGELLRVTESPFTEQPLQGDSTQHPILPQDSAVLPTGSDAEGSQWGPYTTQEHPLGVSEGVKTFPYEALRGSHYILEAAVQLPSKMATEGHARDGRMEGTKGRNTWNSHGRGRRRKRVVGCRKYNTVSRLMDIRPRKGILKKTLSGGSLPSTLHRRRAPKKAVVTYRLPSSPRRAACPRSSSTAPCPSPDARHHQPRAEVDAGYECDTELSVGETEQPSDPAPPNTTTLTPPHTRDPTSPSAHSEKIPTPPPPPPSRYKPTFVVST</sequence>
<accession>A0A5B7GVQ4</accession>
<dbReference type="Proteomes" id="UP000324222">
    <property type="component" value="Unassembled WGS sequence"/>
</dbReference>
<feature type="region of interest" description="Disordered" evidence="1">
    <location>
        <begin position="1"/>
        <end position="201"/>
    </location>
</feature>
<protein>
    <submittedName>
        <fullName evidence="2">Uncharacterized protein</fullName>
    </submittedName>
</protein>
<feature type="compositionally biased region" description="Basic and acidic residues" evidence="1">
    <location>
        <begin position="877"/>
        <end position="887"/>
    </location>
</feature>
<organism evidence="2 3">
    <name type="scientific">Portunus trituberculatus</name>
    <name type="common">Swimming crab</name>
    <name type="synonym">Neptunus trituberculatus</name>
    <dbReference type="NCBI Taxonomy" id="210409"/>
    <lineage>
        <taxon>Eukaryota</taxon>
        <taxon>Metazoa</taxon>
        <taxon>Ecdysozoa</taxon>
        <taxon>Arthropoda</taxon>
        <taxon>Crustacea</taxon>
        <taxon>Multicrustacea</taxon>
        <taxon>Malacostraca</taxon>
        <taxon>Eumalacostraca</taxon>
        <taxon>Eucarida</taxon>
        <taxon>Decapoda</taxon>
        <taxon>Pleocyemata</taxon>
        <taxon>Brachyura</taxon>
        <taxon>Eubrachyura</taxon>
        <taxon>Portunoidea</taxon>
        <taxon>Portunidae</taxon>
        <taxon>Portuninae</taxon>
        <taxon>Portunus</taxon>
    </lineage>
</organism>
<evidence type="ECO:0000313" key="2">
    <source>
        <dbReference type="EMBL" id="MPC61723.1"/>
    </source>
</evidence>
<comment type="caution">
    <text evidence="2">The sequence shown here is derived from an EMBL/GenBank/DDBJ whole genome shotgun (WGS) entry which is preliminary data.</text>
</comment>
<feature type="compositionally biased region" description="Low complexity" evidence="1">
    <location>
        <begin position="180"/>
        <end position="190"/>
    </location>
</feature>
<name>A0A5B7GVQ4_PORTR</name>
<feature type="compositionally biased region" description="Basic and acidic residues" evidence="1">
    <location>
        <begin position="55"/>
        <end position="73"/>
    </location>
</feature>
<dbReference type="EMBL" id="VSRR010018835">
    <property type="protein sequence ID" value="MPC61723.1"/>
    <property type="molecule type" value="Genomic_DNA"/>
</dbReference>
<feature type="region of interest" description="Disordered" evidence="1">
    <location>
        <begin position="597"/>
        <end position="686"/>
    </location>
</feature>
<feature type="region of interest" description="Disordered" evidence="1">
    <location>
        <begin position="777"/>
        <end position="803"/>
    </location>
</feature>
<feature type="region of interest" description="Disordered" evidence="1">
    <location>
        <begin position="454"/>
        <end position="483"/>
    </location>
</feature>
<keyword evidence="3" id="KW-1185">Reference proteome</keyword>
<feature type="compositionally biased region" description="Basic and acidic residues" evidence="1">
    <location>
        <begin position="777"/>
        <end position="788"/>
    </location>
</feature>
<feature type="compositionally biased region" description="Basic and acidic residues" evidence="1">
    <location>
        <begin position="11"/>
        <end position="34"/>
    </location>
</feature>
<feature type="compositionally biased region" description="Pro residues" evidence="1">
    <location>
        <begin position="935"/>
        <end position="944"/>
    </location>
</feature>
<gene>
    <name evidence="2" type="ORF">E2C01_055798</name>
</gene>
<dbReference type="AlphaFoldDB" id="A0A5B7GVQ4"/>
<proteinExistence type="predicted"/>
<feature type="compositionally biased region" description="Low complexity" evidence="1">
    <location>
        <begin position="856"/>
        <end position="872"/>
    </location>
</feature>